<evidence type="ECO:0000256" key="1">
    <source>
        <dbReference type="ARBA" id="ARBA00004907"/>
    </source>
</evidence>
<dbReference type="GO" id="GO:0000162">
    <property type="term" value="P:L-tryptophan biosynthetic process"/>
    <property type="evidence" value="ECO:0007669"/>
    <property type="project" value="UniProtKB-UniRule"/>
</dbReference>
<evidence type="ECO:0000256" key="7">
    <source>
        <dbReference type="ARBA" id="ARBA00052328"/>
    </source>
</evidence>
<comment type="caution">
    <text evidence="12">The sequence shown here is derived from an EMBL/GenBank/DDBJ whole genome shotgun (WGS) entry which is preliminary data.</text>
</comment>
<dbReference type="InterPro" id="IPR036320">
    <property type="entry name" value="Glycosyl_Trfase_fam3_N_dom_sf"/>
</dbReference>
<dbReference type="SUPFAM" id="SSF47648">
    <property type="entry name" value="Nucleoside phosphorylase/phosphoribosyltransferase N-terminal domain"/>
    <property type="match status" value="1"/>
</dbReference>
<evidence type="ECO:0000256" key="4">
    <source>
        <dbReference type="ARBA" id="ARBA00022679"/>
    </source>
</evidence>
<dbReference type="NCBIfam" id="TIGR01245">
    <property type="entry name" value="trpD"/>
    <property type="match status" value="1"/>
</dbReference>
<dbReference type="UniPathway" id="UPA00035">
    <property type="reaction ID" value="UER00041"/>
</dbReference>
<comment type="pathway">
    <text evidence="1 9">Amino-acid biosynthesis; L-tryptophan biosynthesis; L-tryptophan from chorismate: step 2/5.</text>
</comment>
<feature type="binding site" evidence="9">
    <location>
        <position position="110"/>
    </location>
    <ligand>
        <name>anthranilate</name>
        <dbReference type="ChEBI" id="CHEBI:16567"/>
        <label>1</label>
    </ligand>
</feature>
<comment type="similarity">
    <text evidence="9">Belongs to the anthranilate phosphoribosyltransferase family.</text>
</comment>
<feature type="domain" description="Glycosyl transferase family 3" evidence="10">
    <location>
        <begin position="73"/>
        <end position="321"/>
    </location>
</feature>
<feature type="domain" description="Glycosyl transferase family 3 N-terminal" evidence="11">
    <location>
        <begin position="5"/>
        <end position="66"/>
    </location>
</feature>
<evidence type="ECO:0000313" key="13">
    <source>
        <dbReference type="Proteomes" id="UP000034789"/>
    </source>
</evidence>
<dbReference type="Gene3D" id="3.40.1030.10">
    <property type="entry name" value="Nucleoside phosphorylase/phosphoribosyltransferase catalytic domain"/>
    <property type="match status" value="1"/>
</dbReference>
<dbReference type="Pfam" id="PF00591">
    <property type="entry name" value="Glycos_transf_3"/>
    <property type="match status" value="1"/>
</dbReference>
<feature type="binding site" evidence="9">
    <location>
        <position position="165"/>
    </location>
    <ligand>
        <name>anthranilate</name>
        <dbReference type="ChEBI" id="CHEBI:16567"/>
        <label>2</label>
    </ligand>
</feature>
<feature type="binding site" evidence="9">
    <location>
        <position position="224"/>
    </location>
    <ligand>
        <name>Mg(2+)</name>
        <dbReference type="ChEBI" id="CHEBI:18420"/>
        <label>1</label>
    </ligand>
</feature>
<name>A0A0G1YXB0_9BACT</name>
<dbReference type="InterPro" id="IPR000312">
    <property type="entry name" value="Glycosyl_Trfase_fam3"/>
</dbReference>
<dbReference type="EMBL" id="LCSD01000002">
    <property type="protein sequence ID" value="KKW47916.1"/>
    <property type="molecule type" value="Genomic_DNA"/>
</dbReference>
<evidence type="ECO:0000256" key="8">
    <source>
        <dbReference type="ARBA" id="ARBA00061188"/>
    </source>
</evidence>
<comment type="subunit">
    <text evidence="9">Homodimer.</text>
</comment>
<evidence type="ECO:0000259" key="11">
    <source>
        <dbReference type="Pfam" id="PF02885"/>
    </source>
</evidence>
<comment type="caution">
    <text evidence="9">Lacks conserved residue(s) required for the propagation of feature annotation.</text>
</comment>
<dbReference type="PANTHER" id="PTHR43285">
    <property type="entry name" value="ANTHRANILATE PHOSPHORIBOSYLTRANSFERASE"/>
    <property type="match status" value="1"/>
</dbReference>
<keyword evidence="3 9" id="KW-0328">Glycosyltransferase</keyword>
<keyword evidence="9" id="KW-0479">Metal-binding</keyword>
<keyword evidence="6 9" id="KW-0057">Aromatic amino acid biosynthesis</keyword>
<dbReference type="GO" id="GO:0005829">
    <property type="term" value="C:cytosol"/>
    <property type="evidence" value="ECO:0007669"/>
    <property type="project" value="TreeGrafter"/>
</dbReference>
<keyword evidence="9" id="KW-0460">Magnesium</keyword>
<sequence>MNAADLLNSLIEKKDLTASDTHKFFDAVVRGEIPNAQIAGILVALRAKGETVGEIEGLVRAMRSHMLSVNAPGAIDIVGTGGADADPFNISTAAALIAAGAGARVAKHGNRAASSKCGSADVLEALGVRIVLAPEEAARVYAKAGIVFLFAPAYHPATKNVVAVRKELKVRTIFNVLGPFANPAGAKRQLVGVPDTAVAKKMGEAAQKLGYERLLIVTAEGMDEISISGKTHALELSEGRTREFEIDPAAFGFSGKKEDLASGDAAENARILRDILEGKKGPRRDVAVLNAAYALTVAGIAKDPKEGIALAETSIDSGKAAAALETLVRESNAFAQAV</sequence>
<dbReference type="Gene3D" id="1.20.970.10">
    <property type="entry name" value="Transferase, Pyrimidine Nucleoside Phosphorylase, Chain C"/>
    <property type="match status" value="1"/>
</dbReference>
<dbReference type="GO" id="GO:0004048">
    <property type="term" value="F:anthranilate phosphoribosyltransferase activity"/>
    <property type="evidence" value="ECO:0007669"/>
    <property type="project" value="UniProtKB-UniRule"/>
</dbReference>
<dbReference type="SUPFAM" id="SSF52418">
    <property type="entry name" value="Nucleoside phosphorylase/phosphoribosyltransferase catalytic domain"/>
    <property type="match status" value="1"/>
</dbReference>
<dbReference type="AlphaFoldDB" id="A0A0G1YXB0"/>
<feature type="binding site" evidence="9">
    <location>
        <position position="224"/>
    </location>
    <ligand>
        <name>Mg(2+)</name>
        <dbReference type="ChEBI" id="CHEBI:18420"/>
        <label>2</label>
    </ligand>
</feature>
<evidence type="ECO:0000256" key="5">
    <source>
        <dbReference type="ARBA" id="ARBA00022822"/>
    </source>
</evidence>
<comment type="similarity">
    <text evidence="8">In the C-terminal section; belongs to the anthranilate phosphoribosyltransferase family.</text>
</comment>
<comment type="function">
    <text evidence="9">Catalyzes the transfer of the phosphoribosyl group of 5-phosphorylribose-1-pyrophosphate (PRPP) to anthranilate to yield N-(5'-phosphoribosyl)-anthranilate (PRA).</text>
</comment>
<feature type="binding site" evidence="9">
    <location>
        <position position="79"/>
    </location>
    <ligand>
        <name>5-phospho-alpha-D-ribose 1-diphosphate</name>
        <dbReference type="ChEBI" id="CHEBI:58017"/>
    </ligand>
</feature>
<feature type="binding site" evidence="9">
    <location>
        <position position="91"/>
    </location>
    <ligand>
        <name>Mg(2+)</name>
        <dbReference type="ChEBI" id="CHEBI:18420"/>
        <label>1</label>
    </ligand>
</feature>
<dbReference type="GO" id="GO:0000287">
    <property type="term" value="F:magnesium ion binding"/>
    <property type="evidence" value="ECO:0007669"/>
    <property type="project" value="UniProtKB-UniRule"/>
</dbReference>
<comment type="cofactor">
    <cofactor evidence="9">
        <name>Mg(2+)</name>
        <dbReference type="ChEBI" id="CHEBI:18420"/>
    </cofactor>
    <text evidence="9">Binds 2 magnesium ions per monomer.</text>
</comment>
<dbReference type="FunFam" id="3.40.1030.10:FF:000002">
    <property type="entry name" value="Anthranilate phosphoribosyltransferase"/>
    <property type="match status" value="1"/>
</dbReference>
<gene>
    <name evidence="9" type="primary">trpD</name>
    <name evidence="12" type="ORF">UY98_C0002G0011</name>
</gene>
<protein>
    <recommendedName>
        <fullName evidence="9">Anthranilate phosphoribosyltransferase</fullName>
        <ecNumber evidence="9">2.4.2.18</ecNumber>
    </recommendedName>
</protein>
<comment type="catalytic activity">
    <reaction evidence="7 9">
        <text>N-(5-phospho-beta-D-ribosyl)anthranilate + diphosphate = 5-phospho-alpha-D-ribose 1-diphosphate + anthranilate</text>
        <dbReference type="Rhea" id="RHEA:11768"/>
        <dbReference type="ChEBI" id="CHEBI:16567"/>
        <dbReference type="ChEBI" id="CHEBI:18277"/>
        <dbReference type="ChEBI" id="CHEBI:33019"/>
        <dbReference type="ChEBI" id="CHEBI:58017"/>
        <dbReference type="EC" id="2.4.2.18"/>
    </reaction>
</comment>
<evidence type="ECO:0000313" key="12">
    <source>
        <dbReference type="EMBL" id="KKW47916.1"/>
    </source>
</evidence>
<feature type="binding site" evidence="9">
    <location>
        <position position="79"/>
    </location>
    <ligand>
        <name>anthranilate</name>
        <dbReference type="ChEBI" id="CHEBI:16567"/>
        <label>1</label>
    </ligand>
</feature>
<keyword evidence="4 9" id="KW-0808">Transferase</keyword>
<feature type="binding site" evidence="9">
    <location>
        <position position="223"/>
    </location>
    <ligand>
        <name>Mg(2+)</name>
        <dbReference type="ChEBI" id="CHEBI:18420"/>
        <label>2</label>
    </ligand>
</feature>
<dbReference type="InterPro" id="IPR005940">
    <property type="entry name" value="Anthranilate_Pribosyl_Tfrase"/>
</dbReference>
<dbReference type="Pfam" id="PF02885">
    <property type="entry name" value="Glycos_trans_3N"/>
    <property type="match status" value="1"/>
</dbReference>
<evidence type="ECO:0000256" key="9">
    <source>
        <dbReference type="HAMAP-Rule" id="MF_00211"/>
    </source>
</evidence>
<evidence type="ECO:0000256" key="6">
    <source>
        <dbReference type="ARBA" id="ARBA00023141"/>
    </source>
</evidence>
<evidence type="ECO:0000256" key="2">
    <source>
        <dbReference type="ARBA" id="ARBA00022605"/>
    </source>
</evidence>
<keyword evidence="5 9" id="KW-0822">Tryptophan biosynthesis</keyword>
<accession>A0A0G1YXB0</accession>
<evidence type="ECO:0000256" key="3">
    <source>
        <dbReference type="ARBA" id="ARBA00022676"/>
    </source>
</evidence>
<organism evidence="12 13">
    <name type="scientific">Candidatus Kaiserbacteria bacterium GW2011_GWA2_58_9</name>
    <dbReference type="NCBI Taxonomy" id="1618672"/>
    <lineage>
        <taxon>Bacteria</taxon>
        <taxon>Candidatus Kaiseribacteriota</taxon>
    </lineage>
</organism>
<dbReference type="EC" id="2.4.2.18" evidence="9"/>
<feature type="binding site" evidence="9">
    <location>
        <begin position="89"/>
        <end position="92"/>
    </location>
    <ligand>
        <name>5-phospho-alpha-D-ribose 1-diphosphate</name>
        <dbReference type="ChEBI" id="CHEBI:58017"/>
    </ligand>
</feature>
<dbReference type="PANTHER" id="PTHR43285:SF2">
    <property type="entry name" value="ANTHRANILATE PHOSPHORIBOSYLTRANSFERASE"/>
    <property type="match status" value="1"/>
</dbReference>
<reference evidence="12 13" key="1">
    <citation type="journal article" date="2015" name="Nature">
        <title>rRNA introns, odd ribosomes, and small enigmatic genomes across a large radiation of phyla.</title>
        <authorList>
            <person name="Brown C.T."/>
            <person name="Hug L.A."/>
            <person name="Thomas B.C."/>
            <person name="Sharon I."/>
            <person name="Castelle C.J."/>
            <person name="Singh A."/>
            <person name="Wilkins M.J."/>
            <person name="Williams K.H."/>
            <person name="Banfield J.F."/>
        </authorList>
    </citation>
    <scope>NUCLEOTIDE SEQUENCE [LARGE SCALE GENOMIC DNA]</scope>
</reference>
<keyword evidence="2 9" id="KW-0028">Amino-acid biosynthesis</keyword>
<dbReference type="HAMAP" id="MF_00211">
    <property type="entry name" value="TrpD"/>
    <property type="match status" value="1"/>
</dbReference>
<evidence type="ECO:0000259" key="10">
    <source>
        <dbReference type="Pfam" id="PF00591"/>
    </source>
</evidence>
<dbReference type="InterPro" id="IPR035902">
    <property type="entry name" value="Nuc_phospho_transferase"/>
</dbReference>
<dbReference type="Proteomes" id="UP000034789">
    <property type="component" value="Unassembled WGS sequence"/>
</dbReference>
<feature type="binding site" evidence="9">
    <location>
        <begin position="107"/>
        <end position="115"/>
    </location>
    <ligand>
        <name>5-phospho-alpha-D-ribose 1-diphosphate</name>
        <dbReference type="ChEBI" id="CHEBI:58017"/>
    </ligand>
</feature>
<proteinExistence type="inferred from homology"/>
<feature type="binding site" evidence="9">
    <location>
        <position position="119"/>
    </location>
    <ligand>
        <name>5-phospho-alpha-D-ribose 1-diphosphate</name>
        <dbReference type="ChEBI" id="CHEBI:58017"/>
    </ligand>
</feature>
<dbReference type="PATRIC" id="fig|1618672.3.peg.46"/>
<dbReference type="InterPro" id="IPR017459">
    <property type="entry name" value="Glycosyl_Trfase_fam3_N_dom"/>
</dbReference>